<dbReference type="AlphaFoldDB" id="A0AAE0PG79"/>
<sequence length="413" mass="46205">MNPSGYQKFLLTSKDSDASGDLALFHGQPYQHGHQSEHQVQGAYNHQPIAYDHQHLVCGQQGVDYNQTGNTYPTVSKVLVMARNTLQTPNSTYIPYGNQYPHMILSTLSAVHIMLLLGTRATYKASKGGPVGQVGAAARPSQLNPLAAKTATASTLRRRMRTRTPPTSPLPKKAHRPPHTTTSRTKRFLNKRGTEKEAADPAAPEATAATEQCQRKKERRPNVGIITSRHTRGVWCCTGCYFAEAPSEGKLCEKCRNKGAVQRANQKRKAEERAEEERIEALAPRVLEFGMRHHRRPGSSAQWLETAQCEKKRELDDGSEEQCTNLVWQQGTARCLTCLHNKVSQTMADLMTRRHSPRSIWCCTGCYCAAVPTRRLCDDCREKGVQKKFCRYAKKAGKSYFSSTKYSILEILV</sequence>
<dbReference type="EMBL" id="JAUTDP010000005">
    <property type="protein sequence ID" value="KAK3399421.1"/>
    <property type="molecule type" value="Genomic_DNA"/>
</dbReference>
<reference evidence="2" key="1">
    <citation type="journal article" date="2023" name="Mol. Phylogenet. Evol.">
        <title>Genome-scale phylogeny and comparative genomics of the fungal order Sordariales.</title>
        <authorList>
            <person name="Hensen N."/>
            <person name="Bonometti L."/>
            <person name="Westerberg I."/>
            <person name="Brannstrom I.O."/>
            <person name="Guillou S."/>
            <person name="Cros-Aarteil S."/>
            <person name="Calhoun S."/>
            <person name="Haridas S."/>
            <person name="Kuo A."/>
            <person name="Mondo S."/>
            <person name="Pangilinan J."/>
            <person name="Riley R."/>
            <person name="LaButti K."/>
            <person name="Andreopoulos B."/>
            <person name="Lipzen A."/>
            <person name="Chen C."/>
            <person name="Yan M."/>
            <person name="Daum C."/>
            <person name="Ng V."/>
            <person name="Clum A."/>
            <person name="Steindorff A."/>
            <person name="Ohm R.A."/>
            <person name="Martin F."/>
            <person name="Silar P."/>
            <person name="Natvig D.O."/>
            <person name="Lalanne C."/>
            <person name="Gautier V."/>
            <person name="Ament-Velasquez S.L."/>
            <person name="Kruys A."/>
            <person name="Hutchinson M.I."/>
            <person name="Powell A.J."/>
            <person name="Barry K."/>
            <person name="Miller A.N."/>
            <person name="Grigoriev I.V."/>
            <person name="Debuchy R."/>
            <person name="Gladieux P."/>
            <person name="Hiltunen Thoren M."/>
            <person name="Johannesson H."/>
        </authorList>
    </citation>
    <scope>NUCLEOTIDE SEQUENCE</scope>
    <source>
        <strain evidence="2">FGSC 1904</strain>
    </source>
</reference>
<evidence type="ECO:0000256" key="1">
    <source>
        <dbReference type="SAM" id="MobiDB-lite"/>
    </source>
</evidence>
<reference evidence="2" key="2">
    <citation type="submission" date="2023-07" db="EMBL/GenBank/DDBJ databases">
        <authorList>
            <consortium name="Lawrence Berkeley National Laboratory"/>
            <person name="Haridas S."/>
            <person name="Hensen N."/>
            <person name="Bonometti L."/>
            <person name="Westerberg I."/>
            <person name="Brannstrom I.O."/>
            <person name="Guillou S."/>
            <person name="Cros-Aarteil S."/>
            <person name="Calhoun S."/>
            <person name="Kuo A."/>
            <person name="Mondo S."/>
            <person name="Pangilinan J."/>
            <person name="Riley R."/>
            <person name="LaButti K."/>
            <person name="Andreopoulos B."/>
            <person name="Lipzen A."/>
            <person name="Chen C."/>
            <person name="Yanf M."/>
            <person name="Daum C."/>
            <person name="Ng V."/>
            <person name="Clum A."/>
            <person name="Steindorff A."/>
            <person name="Ohm R."/>
            <person name="Martin F."/>
            <person name="Silar P."/>
            <person name="Natvig D."/>
            <person name="Lalanne C."/>
            <person name="Gautier V."/>
            <person name="Ament-velasquez S.L."/>
            <person name="Kruys A."/>
            <person name="Hutchinson M.I."/>
            <person name="Powell A.J."/>
            <person name="Barry K."/>
            <person name="Miller A.N."/>
            <person name="Grigoriev I.V."/>
            <person name="Debuchy R."/>
            <person name="Gladieux P."/>
            <person name="Thoren M.H."/>
            <person name="Johannesson H."/>
        </authorList>
    </citation>
    <scope>NUCLEOTIDE SEQUENCE</scope>
    <source>
        <strain evidence="2">FGSC 1904</strain>
    </source>
</reference>
<evidence type="ECO:0000313" key="3">
    <source>
        <dbReference type="Proteomes" id="UP001281003"/>
    </source>
</evidence>
<feature type="compositionally biased region" description="Basic residues" evidence="1">
    <location>
        <begin position="172"/>
        <end position="190"/>
    </location>
</feature>
<gene>
    <name evidence="2" type="ORF">B0T20DRAFT_392437</name>
</gene>
<accession>A0AAE0PG79</accession>
<organism evidence="2 3">
    <name type="scientific">Sordaria brevicollis</name>
    <dbReference type="NCBI Taxonomy" id="83679"/>
    <lineage>
        <taxon>Eukaryota</taxon>
        <taxon>Fungi</taxon>
        <taxon>Dikarya</taxon>
        <taxon>Ascomycota</taxon>
        <taxon>Pezizomycotina</taxon>
        <taxon>Sordariomycetes</taxon>
        <taxon>Sordariomycetidae</taxon>
        <taxon>Sordariales</taxon>
        <taxon>Sordariaceae</taxon>
        <taxon>Sordaria</taxon>
    </lineage>
</organism>
<proteinExistence type="predicted"/>
<name>A0AAE0PG79_SORBR</name>
<comment type="caution">
    <text evidence="2">The sequence shown here is derived from an EMBL/GenBank/DDBJ whole genome shotgun (WGS) entry which is preliminary data.</text>
</comment>
<keyword evidence="3" id="KW-1185">Reference proteome</keyword>
<protein>
    <submittedName>
        <fullName evidence="2">Uncharacterized protein</fullName>
    </submittedName>
</protein>
<evidence type="ECO:0000313" key="2">
    <source>
        <dbReference type="EMBL" id="KAK3399421.1"/>
    </source>
</evidence>
<dbReference type="Proteomes" id="UP001281003">
    <property type="component" value="Unassembled WGS sequence"/>
</dbReference>
<feature type="compositionally biased region" description="Low complexity" evidence="1">
    <location>
        <begin position="200"/>
        <end position="211"/>
    </location>
</feature>
<feature type="region of interest" description="Disordered" evidence="1">
    <location>
        <begin position="150"/>
        <end position="219"/>
    </location>
</feature>